<dbReference type="Proteomes" id="UP000887458">
    <property type="component" value="Unassembled WGS sequence"/>
</dbReference>
<protein>
    <submittedName>
        <fullName evidence="1">Uncharacterized protein</fullName>
    </submittedName>
</protein>
<sequence>MSGPPSMQSGAITAPTTPQCNAHASCLLPNPSRYGIDCATIDVPIIAPIVNKIPIMEFFVTRFITNGLRKAAIAEPAVMANPDPK</sequence>
<reference evidence="1 2" key="2">
    <citation type="journal article" date="2022" name="Mol. Biol. Evol.">
        <title>Comparative Genomics Reveals Insights into the Divergent Evolution of Astigmatic Mites and Household Pest Adaptations.</title>
        <authorList>
            <person name="Xiong Q."/>
            <person name="Wan A.T."/>
            <person name="Liu X."/>
            <person name="Fung C.S."/>
            <person name="Xiao X."/>
            <person name="Malainual N."/>
            <person name="Hou J."/>
            <person name="Wang L."/>
            <person name="Wang M."/>
            <person name="Yang K.Y."/>
            <person name="Cui Y."/>
            <person name="Leung E.L."/>
            <person name="Nong W."/>
            <person name="Shin S.K."/>
            <person name="Au S.W."/>
            <person name="Jeong K.Y."/>
            <person name="Chew F.T."/>
            <person name="Hui J.H."/>
            <person name="Leung T.F."/>
            <person name="Tungtrongchitr A."/>
            <person name="Zhong N."/>
            <person name="Liu Z."/>
            <person name="Tsui S.K."/>
        </authorList>
    </citation>
    <scope>NUCLEOTIDE SEQUENCE [LARGE SCALE GENOMIC DNA]</scope>
    <source>
        <strain evidence="1">Derp</strain>
    </source>
</reference>
<comment type="caution">
    <text evidence="1">The sequence shown here is derived from an EMBL/GenBank/DDBJ whole genome shotgun (WGS) entry which is preliminary data.</text>
</comment>
<evidence type="ECO:0000313" key="2">
    <source>
        <dbReference type="Proteomes" id="UP000887458"/>
    </source>
</evidence>
<dbReference type="EMBL" id="NJHN03000095">
    <property type="protein sequence ID" value="KAH9415682.1"/>
    <property type="molecule type" value="Genomic_DNA"/>
</dbReference>
<keyword evidence="2" id="KW-1185">Reference proteome</keyword>
<proteinExistence type="predicted"/>
<evidence type="ECO:0000313" key="1">
    <source>
        <dbReference type="EMBL" id="KAH9415682.1"/>
    </source>
</evidence>
<name>A0ABQ8IZI0_DERPT</name>
<reference evidence="1 2" key="1">
    <citation type="journal article" date="2018" name="J. Allergy Clin. Immunol.">
        <title>High-quality assembly of Dermatophagoides pteronyssinus genome and transcriptome reveals a wide range of novel allergens.</title>
        <authorList>
            <person name="Liu X.Y."/>
            <person name="Yang K.Y."/>
            <person name="Wang M.Q."/>
            <person name="Kwok J.S."/>
            <person name="Zeng X."/>
            <person name="Yang Z."/>
            <person name="Xiao X.J."/>
            <person name="Lau C.P."/>
            <person name="Li Y."/>
            <person name="Huang Z.M."/>
            <person name="Ba J.G."/>
            <person name="Yim A.K."/>
            <person name="Ouyang C.Y."/>
            <person name="Ngai S.M."/>
            <person name="Chan T.F."/>
            <person name="Leung E.L."/>
            <person name="Liu L."/>
            <person name="Liu Z.G."/>
            <person name="Tsui S.K."/>
        </authorList>
    </citation>
    <scope>NUCLEOTIDE SEQUENCE [LARGE SCALE GENOMIC DNA]</scope>
    <source>
        <strain evidence="1">Derp</strain>
    </source>
</reference>
<organism evidence="1 2">
    <name type="scientific">Dermatophagoides pteronyssinus</name>
    <name type="common">European house dust mite</name>
    <dbReference type="NCBI Taxonomy" id="6956"/>
    <lineage>
        <taxon>Eukaryota</taxon>
        <taxon>Metazoa</taxon>
        <taxon>Ecdysozoa</taxon>
        <taxon>Arthropoda</taxon>
        <taxon>Chelicerata</taxon>
        <taxon>Arachnida</taxon>
        <taxon>Acari</taxon>
        <taxon>Acariformes</taxon>
        <taxon>Sarcoptiformes</taxon>
        <taxon>Astigmata</taxon>
        <taxon>Psoroptidia</taxon>
        <taxon>Analgoidea</taxon>
        <taxon>Pyroglyphidae</taxon>
        <taxon>Dermatophagoidinae</taxon>
        <taxon>Dermatophagoides</taxon>
    </lineage>
</organism>
<accession>A0ABQ8IZI0</accession>
<gene>
    <name evidence="1" type="ORF">DERP_000172</name>
</gene>